<comment type="caution">
    <text evidence="1">The sequence shown here is derived from an EMBL/GenBank/DDBJ whole genome shotgun (WGS) entry which is preliminary data.</text>
</comment>
<gene>
    <name evidence="1" type="ORF">EB796_018339</name>
</gene>
<keyword evidence="2" id="KW-1185">Reference proteome</keyword>
<accession>A0A7J7JBA5</accession>
<reference evidence="1" key="1">
    <citation type="submission" date="2020-06" db="EMBL/GenBank/DDBJ databases">
        <title>Draft genome of Bugula neritina, a colonial animal packing powerful symbionts and potential medicines.</title>
        <authorList>
            <person name="Rayko M."/>
        </authorList>
    </citation>
    <scope>NUCLEOTIDE SEQUENCE [LARGE SCALE GENOMIC DNA]</scope>
    <source>
        <strain evidence="1">Kwan_BN1</strain>
    </source>
</reference>
<dbReference type="AlphaFoldDB" id="A0A7J7JBA5"/>
<protein>
    <submittedName>
        <fullName evidence="1">Uncharacterized protein</fullName>
    </submittedName>
</protein>
<organism evidence="1 2">
    <name type="scientific">Bugula neritina</name>
    <name type="common">Brown bryozoan</name>
    <name type="synonym">Sertularia neritina</name>
    <dbReference type="NCBI Taxonomy" id="10212"/>
    <lineage>
        <taxon>Eukaryota</taxon>
        <taxon>Metazoa</taxon>
        <taxon>Spiralia</taxon>
        <taxon>Lophotrochozoa</taxon>
        <taxon>Bryozoa</taxon>
        <taxon>Gymnolaemata</taxon>
        <taxon>Cheilostomatida</taxon>
        <taxon>Flustrina</taxon>
        <taxon>Buguloidea</taxon>
        <taxon>Bugulidae</taxon>
        <taxon>Bugula</taxon>
    </lineage>
</organism>
<evidence type="ECO:0000313" key="2">
    <source>
        <dbReference type="Proteomes" id="UP000593567"/>
    </source>
</evidence>
<sequence length="70" mass="8264">MISFYQNMTFLVLDVKLRRLRYISLQKERHPKLFQLRHNSSSDDPKTSTPDKVLLVRYVAMLPAECLVLV</sequence>
<name>A0A7J7JBA5_BUGNE</name>
<evidence type="ECO:0000313" key="1">
    <source>
        <dbReference type="EMBL" id="KAF6023345.1"/>
    </source>
</evidence>
<dbReference type="Proteomes" id="UP000593567">
    <property type="component" value="Unassembled WGS sequence"/>
</dbReference>
<dbReference type="EMBL" id="VXIV02002728">
    <property type="protein sequence ID" value="KAF6023345.1"/>
    <property type="molecule type" value="Genomic_DNA"/>
</dbReference>
<proteinExistence type="predicted"/>